<dbReference type="PANTHER" id="PTHR43527">
    <property type="entry name" value="4-DIPHOSPHOCYTIDYL-2-C-METHYL-D-ERYTHRITOL KINASE, CHLOROPLASTIC"/>
    <property type="match status" value="1"/>
</dbReference>
<dbReference type="Pfam" id="PF00288">
    <property type="entry name" value="GHMP_kinases_N"/>
    <property type="match status" value="1"/>
</dbReference>
<dbReference type="PANTHER" id="PTHR43527:SF1">
    <property type="entry name" value="L-THREONINE KINASE"/>
    <property type="match status" value="1"/>
</dbReference>
<sequence length="292" mass="32400">MEVTVKVPGTCGELVQGLIDRVNFHISCPIDVYSSVTIRLNRSLSEIRIDPKFVKTRLAIEKTLEHFNANLGLEVSIDSKLIAAKGMASSTADIVAGIIATIIITDNRVDLKLVRRIALGIEPTDASFLKGISAFDHLQGKKLVYLGSIKAIPLLIFDVGGKVDTIDFNSRQDLSELKLAKQEEVKRAYELIKEGIRKNNLDLLARGATISSLANQKILTKPYLDQLIKLSNRDRDILGVNIAHSGTLIGVLLRSDFSKRRVLAKIKDNFPKLHYLMETKIINGGYKVVRKE</sequence>
<dbReference type="Gene3D" id="3.30.230.10">
    <property type="match status" value="1"/>
</dbReference>
<dbReference type="AlphaFoldDB" id="A0A4R8H692"/>
<dbReference type="InterPro" id="IPR013750">
    <property type="entry name" value="GHMP_kinase_C_dom"/>
</dbReference>
<dbReference type="EMBL" id="SOEG01000004">
    <property type="protein sequence ID" value="TDX52986.1"/>
    <property type="molecule type" value="Genomic_DNA"/>
</dbReference>
<evidence type="ECO:0000313" key="7">
    <source>
        <dbReference type="EMBL" id="TDX52986.1"/>
    </source>
</evidence>
<keyword evidence="2" id="KW-0547">Nucleotide-binding</keyword>
<dbReference type="GO" id="GO:0016301">
    <property type="term" value="F:kinase activity"/>
    <property type="evidence" value="ECO:0007669"/>
    <property type="project" value="UniProtKB-KW"/>
</dbReference>
<evidence type="ECO:0000256" key="1">
    <source>
        <dbReference type="ARBA" id="ARBA00022679"/>
    </source>
</evidence>
<evidence type="ECO:0000259" key="6">
    <source>
        <dbReference type="Pfam" id="PF08544"/>
    </source>
</evidence>
<dbReference type="SUPFAM" id="SSF54211">
    <property type="entry name" value="Ribosomal protein S5 domain 2-like"/>
    <property type="match status" value="1"/>
</dbReference>
<dbReference type="Pfam" id="PF08544">
    <property type="entry name" value="GHMP_kinases_C"/>
    <property type="match status" value="1"/>
</dbReference>
<reference evidence="7 8" key="1">
    <citation type="submission" date="2019-03" db="EMBL/GenBank/DDBJ databases">
        <title>Subsurface microbial communities from deep shales in Ohio and West Virginia, USA.</title>
        <authorList>
            <person name="Wrighton K."/>
        </authorList>
    </citation>
    <scope>NUCLEOTIDE SEQUENCE [LARGE SCALE GENOMIC DNA]</scope>
    <source>
        <strain evidence="7 8">MSL 6dP</strain>
    </source>
</reference>
<evidence type="ECO:0000256" key="4">
    <source>
        <dbReference type="ARBA" id="ARBA00022840"/>
    </source>
</evidence>
<dbReference type="InterPro" id="IPR020568">
    <property type="entry name" value="Ribosomal_Su5_D2-typ_SF"/>
</dbReference>
<name>A0A4R8H692_9FIRM</name>
<evidence type="ECO:0000313" key="8">
    <source>
        <dbReference type="Proteomes" id="UP000295832"/>
    </source>
</evidence>
<feature type="domain" description="GHMP kinase N-terminal" evidence="5">
    <location>
        <begin position="59"/>
        <end position="122"/>
    </location>
</feature>
<dbReference type="Proteomes" id="UP000295832">
    <property type="component" value="Unassembled WGS sequence"/>
</dbReference>
<keyword evidence="4" id="KW-0067">ATP-binding</keyword>
<dbReference type="GO" id="GO:0005524">
    <property type="term" value="F:ATP binding"/>
    <property type="evidence" value="ECO:0007669"/>
    <property type="project" value="UniProtKB-KW"/>
</dbReference>
<feature type="domain" description="GHMP kinase C-terminal" evidence="6">
    <location>
        <begin position="193"/>
        <end position="271"/>
    </location>
</feature>
<keyword evidence="3 7" id="KW-0418">Kinase</keyword>
<dbReference type="STRING" id="926561.GCA_000379025_00447"/>
<evidence type="ECO:0000256" key="2">
    <source>
        <dbReference type="ARBA" id="ARBA00022741"/>
    </source>
</evidence>
<gene>
    <name evidence="7" type="ORF">C7959_104114</name>
</gene>
<accession>A0A4R8H692</accession>
<proteinExistence type="predicted"/>
<dbReference type="InterPro" id="IPR014721">
    <property type="entry name" value="Ribsml_uS5_D2-typ_fold_subgr"/>
</dbReference>
<keyword evidence="1" id="KW-0808">Transferase</keyword>
<dbReference type="RefSeq" id="WP_134115237.1">
    <property type="nucleotide sequence ID" value="NZ_SOEG01000004.1"/>
</dbReference>
<evidence type="ECO:0000256" key="3">
    <source>
        <dbReference type="ARBA" id="ARBA00022777"/>
    </source>
</evidence>
<protein>
    <submittedName>
        <fullName evidence="7">Threonine kinase</fullName>
    </submittedName>
</protein>
<comment type="caution">
    <text evidence="7">The sequence shown here is derived from an EMBL/GenBank/DDBJ whole genome shotgun (WGS) entry which is preliminary data.</text>
</comment>
<organism evidence="7 8">
    <name type="scientific">Orenia marismortui</name>
    <dbReference type="NCBI Taxonomy" id="46469"/>
    <lineage>
        <taxon>Bacteria</taxon>
        <taxon>Bacillati</taxon>
        <taxon>Bacillota</taxon>
        <taxon>Clostridia</taxon>
        <taxon>Halanaerobiales</taxon>
        <taxon>Halobacteroidaceae</taxon>
        <taxon>Orenia</taxon>
    </lineage>
</organism>
<evidence type="ECO:0000259" key="5">
    <source>
        <dbReference type="Pfam" id="PF00288"/>
    </source>
</evidence>
<dbReference type="InterPro" id="IPR006204">
    <property type="entry name" value="GHMP_kinase_N_dom"/>
</dbReference>
<keyword evidence="8" id="KW-1185">Reference proteome</keyword>